<accession>A0A346NMX3</accession>
<dbReference type="EMBL" id="CP031769">
    <property type="protein sequence ID" value="AXR06880.1"/>
    <property type="molecule type" value="Genomic_DNA"/>
</dbReference>
<keyword evidence="2" id="KW-1185">Reference proteome</keyword>
<proteinExistence type="predicted"/>
<dbReference type="PANTHER" id="PTHR39166:SF1">
    <property type="entry name" value="BLL1166 PROTEIN"/>
    <property type="match status" value="1"/>
</dbReference>
<dbReference type="PANTHER" id="PTHR39166">
    <property type="entry name" value="BLL1166 PROTEIN"/>
    <property type="match status" value="1"/>
</dbReference>
<dbReference type="AlphaFoldDB" id="A0A346NMX3"/>
<protein>
    <submittedName>
        <fullName evidence="1">Uncharacterized protein</fullName>
    </submittedName>
</protein>
<dbReference type="Proteomes" id="UP000262073">
    <property type="component" value="Chromosome"/>
</dbReference>
<organism evidence="1 2">
    <name type="scientific">Salinimonas sediminis</name>
    <dbReference type="NCBI Taxonomy" id="2303538"/>
    <lineage>
        <taxon>Bacteria</taxon>
        <taxon>Pseudomonadati</taxon>
        <taxon>Pseudomonadota</taxon>
        <taxon>Gammaproteobacteria</taxon>
        <taxon>Alteromonadales</taxon>
        <taxon>Alteromonadaceae</taxon>
        <taxon>Alteromonas/Salinimonas group</taxon>
        <taxon>Salinimonas</taxon>
    </lineage>
</organism>
<evidence type="ECO:0000313" key="1">
    <source>
        <dbReference type="EMBL" id="AXR06880.1"/>
    </source>
</evidence>
<dbReference type="Pfam" id="PF06042">
    <property type="entry name" value="NTP_transf_6"/>
    <property type="match status" value="1"/>
</dbReference>
<evidence type="ECO:0000313" key="2">
    <source>
        <dbReference type="Proteomes" id="UP000262073"/>
    </source>
</evidence>
<reference evidence="1 2" key="1">
    <citation type="submission" date="2018-08" db="EMBL/GenBank/DDBJ databases">
        <title>Salinimonas sediminis sp. nov., a piezophilic bacterium isolated from a deep-sea sediment sample from the New Britain Trench.</title>
        <authorList>
            <person name="Cao J."/>
        </authorList>
    </citation>
    <scope>NUCLEOTIDE SEQUENCE [LARGE SCALE GENOMIC DNA]</scope>
    <source>
        <strain evidence="1 2">N102</strain>
    </source>
</reference>
<name>A0A346NMX3_9ALTE</name>
<sequence>MCYVCEASSIYRYRTGILGAGFVGNFIRDALPQSICSATAVECCYRCIFAQTRPTRGYEVLLENRLRAALIQVDWQVTNQARVHTPHQRALYVSTCKAISYWVEAATGAKVGLSAQGGYRCARLVG</sequence>
<gene>
    <name evidence="1" type="ORF">D0Y50_11245</name>
</gene>
<dbReference type="OrthoDB" id="9805247at2"/>
<dbReference type="KEGG" id="salm:D0Y50_11245"/>
<dbReference type="InterPro" id="IPR009267">
    <property type="entry name" value="NTP_transf_6"/>
</dbReference>